<comment type="caution">
    <text evidence="2">The sequence shown here is derived from an EMBL/GenBank/DDBJ whole genome shotgun (WGS) entry which is preliminary data.</text>
</comment>
<evidence type="ECO:0000313" key="3">
    <source>
        <dbReference type="Proteomes" id="UP000468638"/>
    </source>
</evidence>
<proteinExistence type="predicted"/>
<keyword evidence="1" id="KW-0472">Membrane</keyword>
<reference evidence="2 3" key="1">
    <citation type="submission" date="2019-11" db="EMBL/GenBank/DDBJ databases">
        <title>Genome sequences of 17 halophilic strains isolated from different environments.</title>
        <authorList>
            <person name="Furrow R.E."/>
        </authorList>
    </citation>
    <scope>NUCLEOTIDE SEQUENCE [LARGE SCALE GENOMIC DNA]</scope>
    <source>
        <strain evidence="2 3">22514_16_FS</strain>
    </source>
</reference>
<gene>
    <name evidence="2" type="ORF">GLW05_13350</name>
</gene>
<feature type="transmembrane region" description="Helical" evidence="1">
    <location>
        <begin position="26"/>
        <end position="44"/>
    </location>
</feature>
<name>A0A6I4ZWV3_9BACI</name>
<feature type="transmembrane region" description="Helical" evidence="1">
    <location>
        <begin position="125"/>
        <end position="141"/>
    </location>
</feature>
<feature type="transmembrane region" description="Helical" evidence="1">
    <location>
        <begin position="5"/>
        <end position="20"/>
    </location>
</feature>
<dbReference type="AlphaFoldDB" id="A0A6I4ZWV3"/>
<protein>
    <submittedName>
        <fullName evidence="2">Uncharacterized protein</fullName>
    </submittedName>
</protein>
<dbReference type="RefSeq" id="WP_160909869.1">
    <property type="nucleotide sequence ID" value="NZ_WMEQ01000010.1"/>
</dbReference>
<sequence length="194" mass="22636">MQKRYLAMFMMVLTGIVVLLPKGSLFYYILLAFVVFGGSPIAVYQFMEKQPDLIRYWTKRMVKVISRPWMSLFFYLCLFIQETLEHNIFLDVGLFWAVALTSNCLWAPVLGAHRCVPIMSYGKKMIYLLLHCTFLFAWFTGNVVYNNGGIPEQIFFLTGMGTFLLVLYLVIKAWRREEEEVDSPTVKGYIHPLR</sequence>
<feature type="transmembrane region" description="Helical" evidence="1">
    <location>
        <begin position="64"/>
        <end position="81"/>
    </location>
</feature>
<dbReference type="EMBL" id="WMEQ01000010">
    <property type="protein sequence ID" value="MYL34578.1"/>
    <property type="molecule type" value="Genomic_DNA"/>
</dbReference>
<dbReference type="OrthoDB" id="2968057at2"/>
<evidence type="ECO:0000313" key="2">
    <source>
        <dbReference type="EMBL" id="MYL34578.1"/>
    </source>
</evidence>
<keyword evidence="1" id="KW-0812">Transmembrane</keyword>
<accession>A0A6I4ZWV3</accession>
<keyword evidence="1" id="KW-1133">Transmembrane helix</keyword>
<dbReference type="Proteomes" id="UP000468638">
    <property type="component" value="Unassembled WGS sequence"/>
</dbReference>
<evidence type="ECO:0000256" key="1">
    <source>
        <dbReference type="SAM" id="Phobius"/>
    </source>
</evidence>
<organism evidence="2 3">
    <name type="scientific">Pontibacillus yanchengensis</name>
    <dbReference type="NCBI Taxonomy" id="462910"/>
    <lineage>
        <taxon>Bacteria</taxon>
        <taxon>Bacillati</taxon>
        <taxon>Bacillota</taxon>
        <taxon>Bacilli</taxon>
        <taxon>Bacillales</taxon>
        <taxon>Bacillaceae</taxon>
        <taxon>Pontibacillus</taxon>
    </lineage>
</organism>
<feature type="transmembrane region" description="Helical" evidence="1">
    <location>
        <begin position="153"/>
        <end position="171"/>
    </location>
</feature>
<feature type="transmembrane region" description="Helical" evidence="1">
    <location>
        <begin position="93"/>
        <end position="113"/>
    </location>
</feature>